<comment type="caution">
    <text evidence="2">The sequence shown here is derived from an EMBL/GenBank/DDBJ whole genome shotgun (WGS) entry which is preliminary data.</text>
</comment>
<feature type="compositionally biased region" description="Basic and acidic residues" evidence="1">
    <location>
        <begin position="8"/>
        <end position="24"/>
    </location>
</feature>
<evidence type="ECO:0000313" key="3">
    <source>
        <dbReference type="Proteomes" id="UP000186364"/>
    </source>
</evidence>
<evidence type="ECO:0000256" key="1">
    <source>
        <dbReference type="SAM" id="MobiDB-lite"/>
    </source>
</evidence>
<evidence type="ECO:0008006" key="4">
    <source>
        <dbReference type="Google" id="ProtNLM"/>
    </source>
</evidence>
<dbReference type="RefSeq" id="WP_075626923.1">
    <property type="nucleotide sequence ID" value="NZ_FOAM01000006.1"/>
</dbReference>
<dbReference type="OrthoDB" id="9808866at2"/>
<gene>
    <name evidence="2" type="ORF">BJF93_02935</name>
</gene>
<reference evidence="2 3" key="1">
    <citation type="submission" date="2016-09" db="EMBL/GenBank/DDBJ databases">
        <title>Rhizobium sp. nov., a novel species isolated from the rice rhizosphere.</title>
        <authorList>
            <person name="Zhao J."/>
            <person name="Zhang X."/>
        </authorList>
    </citation>
    <scope>NUCLEOTIDE SEQUENCE [LARGE SCALE GENOMIC DNA]</scope>
    <source>
        <strain evidence="2 3">1.7048</strain>
    </source>
</reference>
<name>A0A1Q9AZB2_9HYPH</name>
<sequence length="87" mass="9930">MSTSSTTTDHKTIREWAESRDGHPAKVKGSKDGGILRFDFGEPEDSLETISWDEFFEIFDENGPALLYQDQTAEGKTSRFSKFIDRH</sequence>
<keyword evidence="3" id="KW-1185">Reference proteome</keyword>
<dbReference type="AlphaFoldDB" id="A0A1Q9AZB2"/>
<dbReference type="Proteomes" id="UP000186364">
    <property type="component" value="Unassembled WGS sequence"/>
</dbReference>
<evidence type="ECO:0000313" key="2">
    <source>
        <dbReference type="EMBL" id="OLP61030.1"/>
    </source>
</evidence>
<dbReference type="EMBL" id="MKIP01000034">
    <property type="protein sequence ID" value="OLP61030.1"/>
    <property type="molecule type" value="Genomic_DNA"/>
</dbReference>
<organism evidence="2 3">
    <name type="scientific">Xaviernesmea oryzae</name>
    <dbReference type="NCBI Taxonomy" id="464029"/>
    <lineage>
        <taxon>Bacteria</taxon>
        <taxon>Pseudomonadati</taxon>
        <taxon>Pseudomonadota</taxon>
        <taxon>Alphaproteobacteria</taxon>
        <taxon>Hyphomicrobiales</taxon>
        <taxon>Rhizobiaceae</taxon>
        <taxon>Rhizobium/Agrobacterium group</taxon>
        <taxon>Xaviernesmea</taxon>
    </lineage>
</organism>
<feature type="region of interest" description="Disordered" evidence="1">
    <location>
        <begin position="1"/>
        <end position="33"/>
    </location>
</feature>
<proteinExistence type="predicted"/>
<accession>A0A1Q9AZB2</accession>
<protein>
    <recommendedName>
        <fullName evidence="4">1,4-alpha-glucan branching enzyme</fullName>
    </recommendedName>
</protein>